<keyword evidence="3" id="KW-1185">Reference proteome</keyword>
<name>A0ABU2B9M1_9CORY</name>
<evidence type="ECO:0000313" key="3">
    <source>
        <dbReference type="Proteomes" id="UP001183619"/>
    </source>
</evidence>
<reference evidence="2 3" key="1">
    <citation type="submission" date="2023-07" db="EMBL/GenBank/DDBJ databases">
        <title>Sequencing the genomes of 1000 actinobacteria strains.</title>
        <authorList>
            <person name="Klenk H.-P."/>
        </authorList>
    </citation>
    <scope>NUCLEOTIDE SEQUENCE [LARGE SCALE GENOMIC DNA]</scope>
    <source>
        <strain evidence="2 3">DSM 44508</strain>
    </source>
</reference>
<keyword evidence="1" id="KW-0472">Membrane</keyword>
<feature type="transmembrane region" description="Helical" evidence="1">
    <location>
        <begin position="32"/>
        <end position="51"/>
    </location>
</feature>
<evidence type="ECO:0000313" key="2">
    <source>
        <dbReference type="EMBL" id="MDR7354689.1"/>
    </source>
</evidence>
<proteinExistence type="predicted"/>
<dbReference type="RefSeq" id="WP_277105292.1">
    <property type="nucleotide sequence ID" value="NZ_BAAAJS010000024.1"/>
</dbReference>
<feature type="transmembrane region" description="Helical" evidence="1">
    <location>
        <begin position="58"/>
        <end position="76"/>
    </location>
</feature>
<comment type="caution">
    <text evidence="2">The sequence shown here is derived from an EMBL/GenBank/DDBJ whole genome shotgun (WGS) entry which is preliminary data.</text>
</comment>
<dbReference type="EMBL" id="JAVDYF010000001">
    <property type="protein sequence ID" value="MDR7354689.1"/>
    <property type="molecule type" value="Genomic_DNA"/>
</dbReference>
<gene>
    <name evidence="2" type="ORF">J2S37_001227</name>
</gene>
<organism evidence="2 3">
    <name type="scientific">Corynebacterium felinum</name>
    <dbReference type="NCBI Taxonomy" id="131318"/>
    <lineage>
        <taxon>Bacteria</taxon>
        <taxon>Bacillati</taxon>
        <taxon>Actinomycetota</taxon>
        <taxon>Actinomycetes</taxon>
        <taxon>Mycobacteriales</taxon>
        <taxon>Corynebacteriaceae</taxon>
        <taxon>Corynebacterium</taxon>
    </lineage>
</organism>
<dbReference type="Proteomes" id="UP001183619">
    <property type="component" value="Unassembled WGS sequence"/>
</dbReference>
<accession>A0ABU2B9M1</accession>
<feature type="transmembrane region" description="Helical" evidence="1">
    <location>
        <begin position="96"/>
        <end position="114"/>
    </location>
</feature>
<keyword evidence="1" id="KW-1133">Transmembrane helix</keyword>
<keyword evidence="1" id="KW-0812">Transmembrane</keyword>
<sequence>MYTLKLDEGGILMGRLSFMDTVQTPEGVRVPAIVYAAWVSLLITAGSAVGLRKLEFPWWVWVMNFLVLLPCGYLMIRYAMVKNDEGEWVMGRRKNLLIFSAISATIFIIVLIIYRFF</sequence>
<evidence type="ECO:0000256" key="1">
    <source>
        <dbReference type="SAM" id="Phobius"/>
    </source>
</evidence>
<protein>
    <submittedName>
        <fullName evidence="2">Uncharacterized protein</fullName>
    </submittedName>
</protein>